<feature type="compositionally biased region" description="Acidic residues" evidence="1">
    <location>
        <begin position="967"/>
        <end position="978"/>
    </location>
</feature>
<feature type="region of interest" description="Disordered" evidence="1">
    <location>
        <begin position="1359"/>
        <end position="1467"/>
    </location>
</feature>
<feature type="compositionally biased region" description="Polar residues" evidence="1">
    <location>
        <begin position="1175"/>
        <end position="1208"/>
    </location>
</feature>
<gene>
    <name evidence="2" type="primary">LOC114328870</name>
</gene>
<feature type="compositionally biased region" description="Acidic residues" evidence="1">
    <location>
        <begin position="1374"/>
        <end position="1384"/>
    </location>
</feature>
<feature type="compositionally biased region" description="Polar residues" evidence="1">
    <location>
        <begin position="9"/>
        <end position="20"/>
    </location>
</feature>
<feature type="compositionally biased region" description="Polar residues" evidence="1">
    <location>
        <begin position="681"/>
        <end position="695"/>
    </location>
</feature>
<feature type="compositionally biased region" description="Basic and acidic residues" evidence="1">
    <location>
        <begin position="884"/>
        <end position="905"/>
    </location>
</feature>
<feature type="compositionally biased region" description="Basic and acidic residues" evidence="1">
    <location>
        <begin position="129"/>
        <end position="152"/>
    </location>
</feature>
<dbReference type="OrthoDB" id="1903104at2759"/>
<protein>
    <submittedName>
        <fullName evidence="2">Titin-like isoform X2</fullName>
    </submittedName>
</protein>
<reference evidence="2" key="1">
    <citation type="submission" date="2025-08" db="UniProtKB">
        <authorList>
            <consortium name="RefSeq"/>
        </authorList>
    </citation>
    <scope>IDENTIFICATION</scope>
    <source>
        <tissue evidence="2">Whole insect</tissue>
    </source>
</reference>
<feature type="compositionally biased region" description="Basic and acidic residues" evidence="1">
    <location>
        <begin position="1109"/>
        <end position="1130"/>
    </location>
</feature>
<feature type="compositionally biased region" description="Acidic residues" evidence="1">
    <location>
        <begin position="1217"/>
        <end position="1233"/>
    </location>
</feature>
<feature type="compositionally biased region" description="Low complexity" evidence="1">
    <location>
        <begin position="1975"/>
        <end position="1984"/>
    </location>
</feature>
<feature type="compositionally biased region" description="Basic residues" evidence="1">
    <location>
        <begin position="1954"/>
        <end position="1963"/>
    </location>
</feature>
<evidence type="ECO:0000256" key="1">
    <source>
        <dbReference type="SAM" id="MobiDB-lite"/>
    </source>
</evidence>
<feature type="region of interest" description="Disordered" evidence="1">
    <location>
        <begin position="1726"/>
        <end position="2121"/>
    </location>
</feature>
<accession>A0A6P7FKF4</accession>
<feature type="region of interest" description="Disordered" evidence="1">
    <location>
        <begin position="564"/>
        <end position="739"/>
    </location>
</feature>
<feature type="compositionally biased region" description="Basic and acidic residues" evidence="1">
    <location>
        <begin position="1438"/>
        <end position="1455"/>
    </location>
</feature>
<feature type="compositionally biased region" description="Basic and acidic residues" evidence="1">
    <location>
        <begin position="2003"/>
        <end position="2031"/>
    </location>
</feature>
<feature type="compositionally biased region" description="Polar residues" evidence="1">
    <location>
        <begin position="2433"/>
        <end position="2443"/>
    </location>
</feature>
<feature type="compositionally biased region" description="Acidic residues" evidence="1">
    <location>
        <begin position="2328"/>
        <end position="2338"/>
    </location>
</feature>
<feature type="compositionally biased region" description="Basic and acidic residues" evidence="1">
    <location>
        <begin position="2352"/>
        <end position="2361"/>
    </location>
</feature>
<dbReference type="InterPro" id="IPR017956">
    <property type="entry name" value="AT_hook_DNA-bd_motif"/>
</dbReference>
<feature type="compositionally biased region" description="Low complexity" evidence="1">
    <location>
        <begin position="2758"/>
        <end position="2774"/>
    </location>
</feature>
<feature type="compositionally biased region" description="Basic and acidic residues" evidence="1">
    <location>
        <begin position="1939"/>
        <end position="1953"/>
    </location>
</feature>
<feature type="compositionally biased region" description="Acidic residues" evidence="1">
    <location>
        <begin position="1157"/>
        <end position="1167"/>
    </location>
</feature>
<feature type="region of interest" description="Disordered" evidence="1">
    <location>
        <begin position="2200"/>
        <end position="2452"/>
    </location>
</feature>
<feature type="compositionally biased region" description="Basic and acidic residues" evidence="1">
    <location>
        <begin position="166"/>
        <end position="177"/>
    </location>
</feature>
<feature type="compositionally biased region" description="Basic and acidic residues" evidence="1">
    <location>
        <begin position="2200"/>
        <end position="2310"/>
    </location>
</feature>
<feature type="region of interest" description="Disordered" evidence="1">
    <location>
        <begin position="2742"/>
        <end position="2806"/>
    </location>
</feature>
<feature type="region of interest" description="Disordered" evidence="1">
    <location>
        <begin position="2468"/>
        <end position="2523"/>
    </location>
</feature>
<feature type="compositionally biased region" description="Basic residues" evidence="1">
    <location>
        <begin position="1993"/>
        <end position="2002"/>
    </location>
</feature>
<feature type="compositionally biased region" description="Polar residues" evidence="1">
    <location>
        <begin position="1386"/>
        <end position="1397"/>
    </location>
</feature>
<feature type="compositionally biased region" description="Basic and acidic residues" evidence="1">
    <location>
        <begin position="665"/>
        <end position="679"/>
    </location>
</feature>
<feature type="compositionally biased region" description="Polar residues" evidence="1">
    <location>
        <begin position="2470"/>
        <end position="2512"/>
    </location>
</feature>
<feature type="compositionally biased region" description="Low complexity" evidence="1">
    <location>
        <begin position="1572"/>
        <end position="1586"/>
    </location>
</feature>
<dbReference type="GO" id="GO:0003677">
    <property type="term" value="F:DNA binding"/>
    <property type="evidence" value="ECO:0007669"/>
    <property type="project" value="InterPro"/>
</dbReference>
<dbReference type="CDD" id="cd21085">
    <property type="entry name" value="WH_NTD_PHF10"/>
    <property type="match status" value="1"/>
</dbReference>
<feature type="compositionally biased region" description="Low complexity" evidence="1">
    <location>
        <begin position="2787"/>
        <end position="2806"/>
    </location>
</feature>
<feature type="region of interest" description="Disordered" evidence="1">
    <location>
        <begin position="884"/>
        <end position="919"/>
    </location>
</feature>
<feature type="compositionally biased region" description="Polar residues" evidence="1">
    <location>
        <begin position="1907"/>
        <end position="1920"/>
    </location>
</feature>
<feature type="compositionally biased region" description="Basic and acidic residues" evidence="1">
    <location>
        <begin position="1657"/>
        <end position="1666"/>
    </location>
</feature>
<feature type="region of interest" description="Disordered" evidence="1">
    <location>
        <begin position="932"/>
        <end position="1238"/>
    </location>
</feature>
<feature type="compositionally biased region" description="Basic and acidic residues" evidence="1">
    <location>
        <begin position="1805"/>
        <end position="1814"/>
    </location>
</feature>
<proteinExistence type="predicted"/>
<organism evidence="2">
    <name type="scientific">Diabrotica virgifera virgifera</name>
    <name type="common">western corn rootworm</name>
    <dbReference type="NCBI Taxonomy" id="50390"/>
    <lineage>
        <taxon>Eukaryota</taxon>
        <taxon>Metazoa</taxon>
        <taxon>Ecdysozoa</taxon>
        <taxon>Arthropoda</taxon>
        <taxon>Hexapoda</taxon>
        <taxon>Insecta</taxon>
        <taxon>Pterygota</taxon>
        <taxon>Neoptera</taxon>
        <taxon>Endopterygota</taxon>
        <taxon>Coleoptera</taxon>
        <taxon>Polyphaga</taxon>
        <taxon>Cucujiformia</taxon>
        <taxon>Chrysomeloidea</taxon>
        <taxon>Chrysomelidae</taxon>
        <taxon>Galerucinae</taxon>
        <taxon>Diabroticina</taxon>
        <taxon>Diabroticites</taxon>
        <taxon>Diabrotica</taxon>
    </lineage>
</organism>
<feature type="compositionally biased region" description="Basic and acidic residues" evidence="1">
    <location>
        <begin position="1675"/>
        <end position="1690"/>
    </location>
</feature>
<dbReference type="RefSeq" id="XP_028133640.1">
    <property type="nucleotide sequence ID" value="XM_028277839.1"/>
</dbReference>
<feature type="compositionally biased region" description="Basic and acidic residues" evidence="1">
    <location>
        <begin position="2071"/>
        <end position="2096"/>
    </location>
</feature>
<feature type="region of interest" description="Disordered" evidence="1">
    <location>
        <begin position="122"/>
        <end position="209"/>
    </location>
</feature>
<evidence type="ECO:0000313" key="2">
    <source>
        <dbReference type="RefSeq" id="XP_028133640.1"/>
    </source>
</evidence>
<feature type="region of interest" description="Disordered" evidence="1">
    <location>
        <begin position="1"/>
        <end position="71"/>
    </location>
</feature>
<feature type="compositionally biased region" description="Polar residues" evidence="1">
    <location>
        <begin position="1097"/>
        <end position="1107"/>
    </location>
</feature>
<feature type="compositionally biased region" description="Polar residues" evidence="1">
    <location>
        <begin position="40"/>
        <end position="61"/>
    </location>
</feature>
<sequence>MDSSKSDELTSTMGNVLSTSNKEEKSDSSDATPTSSTDANINSTASETVSEDPISSTSSDNFDQKPPIMNNKVVGGEIMKVPSSDNVNELLEMPVPNEKITEDVEDLVHDLESLLGKTSQSFDAQIRPKTADDSKSSSDEVTEKIKDDEGIKNNENIESNSSLDISSKETIENKDVNSEEGCNQLEIENKTTEISSQSPTFAKDEIGVEENLPICDNMNTTVDPTIDSKHSNEREPLVSEELSIDTENNSAVDNPLITIEVNKDIISDAKSNEINELTNDDSTSSWEIVDLNEAMALESSVSSTPSDNIEQPVNTIANSQNVLDDITSSGDKAGTSLLRMDTEENREADSIQVEATDQVDRKLDLITENIEKLEGASKVTGIGLVNKDTESDSSKVIISEDEDKCVNEVKGLDVTSCEAEAVPFEIEESDNATTSEKTKDVELQMEISSSEVSVQQEETQLQNTEDEPSNLEAVGSSENPKNLEDIVKLDKSDNLEISKEDLSCNAENSLTDDIAISKESVDVNHLDSAIPELTPENIQPDVEDGATSEVIVAKETDVTSHIVENIESVSETEEPNEKSNSDIVESVRESSEIKEVTAEDTESKIYDNTRQENENKSDIKLYESKGSEIISVEDLPELENTIGDTKPMDVEPDEKNLSENDQSEQESHSPDQTDSDITKAVEQTLNNPELESPQATKEAGSELLTPEEENTKSRTNEKVDEDVKIDTNTGEEVVMETEQVNVNEIQEIKTKEEETDDVVTEKVHIQADVEGAGGSSKETDNIKEDIKSDIKDICEAEEKTKQVESDLEETLEGRTDLVEPKEVLVELQEIKDDAEVTDDMKTDDVENDECKTCIKETDINLDIQQTDQVQSDVEMTELVKTDMEKNRQVEIGEGMSKTDVEETKDTQNITKTDKDDSELDQETCKVIEYIDEKGVVETEEPEITDSEKAAPINADQMDVEFVKVSTEESEQIETDDVVVLEPQTEQKLSDNVEAQASEVEDDTKSDIDISRSPTHQDLLEKNEDIEMSQASEIGMDNPEGDSALPIQSEKELNENISDDVEQIQSSGAIKDSSESDKDDSRLQTNEELSENIGDVQESPSSEVINDTTEADKDTSISHTEELPEKIEKVMEASPSSAFIQDATETDTDISRSQNEGDLTETIEDFEESQSKEVINDTTEADTNVSKSQTDELSNTNEEVMEGSISTALIQDATEADKETEDLSNSEKIDEEDVEKTQSSVIINDEIEKVETVLEDSQPHEAIGDTTEDVATNEVSEKVESVLEDSQPNEVIGDTTEAVSVYEPEKELSKEINNIKEPPQSSEITKDDTESVETSQEISSMQIDEVFDPVEVIQEESEACVEFGKNMDEPNLEANQDEEKMEVESDPSANESEASTSEKVVCESVPETSFKEEEEKSTSVTTTDNKVEEFSVSGTQEHSQNEVLKHNKEKPKSSEKSKKHRKSERSDNFEELTINVDVSEKEKTYSPKVTIKPIKVPDEEVSTTTSITADSEISKGSLKMTITKQSDNTHSILKISDQEHSEAVLEPEEEPIPKLIIKPKIQQVEQQHSPKMSTRSSKQSPTSSNQSAISPRITIKPVVKQQEPPVSPLKIKINTKANTKVTAKDEESGRKTSIKSAAKSNEDAEPLQSPRITIKPIPKPDSEKETNPRLTIKPIKKSEEDVANEEKERTSPKITIKPIVKPQELESVPSQEEEEVKERIVLKINKGNLPLSPAKDPKKREHLTDEDKSERLAKITVKFSKEGGHHIVHQGDDNPLKRPQEELPVPEKNKKQKVDTDSVVSTRSTRNKEYHEGGEIKSNSATESKVSHRDQSLECPIEAKRSRKENINDKLKQKENDNAEIQIIESKVDSPITISEDSRSQDSGSVILLDDGKDDSISSIDAGKNVSLRGSLSVAKSNTPSPVLRKRGRPKRSLSPAGDQPKEVEPIAEKEAATQKKKLGRPRKTISPPKEKEPEPVAVEPATETDSATASPVPKKKMGRPRKVPLEPREDFKNPEDSPKLKEAEKPIESGRPKRSCRGGQSICDTLGIKPRKSRGSGRGRGSMRGAGNRSLTERDSFTGTLKEEEVSTSDKDKNPKSTENPSDKAGPSDKSKLGKAGGFTPTREVIVILDEAIPDKKSTVKETANIIRKSTEKSVQPDIIAIPDKKSMVKETANRIRKSTEKSVEPDIIAIPDKKSTVKETANRIRKSTEKSVEPDIAIPDKKSTVKETANRIRKSTEKSVEPDIAIPDKKSTVKETANRIRKSTEKSVEPDIAIPDKKSTVKETANRIRKSTEKSVEPDIAIPDKKSTVKETANIIRKSAEKSVEPDIIEIESEDSQLSEKGSETTQNVKENQEDLKVTPEEPVQLMEVDSVETETSFEKKIPLHEEKSETDIKGSSTEKDEVETGKSVLDADGKSSPSILAPPATPKLFSQLGTSLPKSSNPEISSVSCSSTSIPSEVMIVDEETRMSAETNSRAQTPAKQVVTSSDIVEESQSSVHSTGTTESGKTPSRPSKAPRLEVQEPDTNVITADLLSEYYWKGNGPFMLQEQVAQFLGIKSFKRKYPGIMRRMLDMQERDYIREQGLASENMCDLGLTAVNAADILDIMYTDFQEKYEEYCKHQRDRQAKELINKQKALSLAAAQDKCKADITEQAVHSAAQWNARFNKTRKESRKTCMDLQNLTVHYPKGKMVPAIPAPHPGNYPVALVPGQFAEFYQEFTPTELNNLPINTMGYNEVTFIPREESDDSSSDGSESDSDSSGSSSSSSDSDSSSGVEDCKLCKHSPKKVTPATTTVVPSGTPATPVK</sequence>
<feature type="compositionally biased region" description="Low complexity" evidence="1">
    <location>
        <begin position="29"/>
        <end position="39"/>
    </location>
</feature>
<feature type="compositionally biased region" description="Basic and acidic residues" evidence="1">
    <location>
        <begin position="1734"/>
        <end position="1795"/>
    </location>
</feature>
<feature type="compositionally biased region" description="Low complexity" evidence="1">
    <location>
        <begin position="153"/>
        <end position="165"/>
    </location>
</feature>
<feature type="compositionally biased region" description="Basic and acidic residues" evidence="1">
    <location>
        <begin position="2378"/>
        <end position="2415"/>
    </location>
</feature>
<name>A0A6P7FKF4_DIAVI</name>
<feature type="region of interest" description="Disordered" evidence="1">
    <location>
        <begin position="1313"/>
        <end position="1336"/>
    </location>
</feature>
<feature type="compositionally biased region" description="Basic and acidic residues" evidence="1">
    <location>
        <begin position="709"/>
        <end position="725"/>
    </location>
</feature>
<feature type="region of interest" description="Disordered" evidence="1">
    <location>
        <begin position="447"/>
        <end position="485"/>
    </location>
</feature>
<feature type="region of interest" description="Disordered" evidence="1">
    <location>
        <begin position="1557"/>
        <end position="1697"/>
    </location>
</feature>
<feature type="compositionally biased region" description="Basic and acidic residues" evidence="1">
    <location>
        <begin position="646"/>
        <end position="658"/>
    </location>
</feature>
<feature type="compositionally biased region" description="Basic and acidic residues" evidence="1">
    <location>
        <begin position="1824"/>
        <end position="1856"/>
    </location>
</feature>
<feature type="region of interest" description="Disordered" evidence="1">
    <location>
        <begin position="765"/>
        <end position="784"/>
    </location>
</feature>
<feature type="compositionally biased region" description="Acidic residues" evidence="1">
    <location>
        <begin position="2744"/>
        <end position="2757"/>
    </location>
</feature>
<feature type="compositionally biased region" description="Basic and acidic residues" evidence="1">
    <location>
        <begin position="1071"/>
        <end position="1081"/>
    </location>
</feature>
<feature type="compositionally biased region" description="Low complexity" evidence="1">
    <location>
        <begin position="447"/>
        <end position="460"/>
    </location>
</feature>
<feature type="compositionally biased region" description="Polar residues" evidence="1">
    <location>
        <begin position="1562"/>
        <end position="1571"/>
    </location>
</feature>
<dbReference type="SMART" id="SM00384">
    <property type="entry name" value="AT_hook"/>
    <property type="match status" value="4"/>
</dbReference>
<feature type="compositionally biased region" description="Basic and acidic residues" evidence="1">
    <location>
        <begin position="575"/>
        <end position="626"/>
    </location>
</feature>